<dbReference type="Ensembl" id="ENSCSAVT00000012315.1">
    <property type="protein sequence ID" value="ENSCSAVP00000012173.1"/>
    <property type="gene ID" value="ENSCSAVG00000007169.1"/>
</dbReference>
<evidence type="ECO:0000313" key="2">
    <source>
        <dbReference type="Ensembl" id="ENSCSAVP00000012173.1"/>
    </source>
</evidence>
<accession>H2Z3L1</accession>
<dbReference type="HOGENOM" id="CLU_091039_1_0_1"/>
<dbReference type="PROSITE" id="PS51269">
    <property type="entry name" value="COMM"/>
    <property type="match status" value="1"/>
</dbReference>
<keyword evidence="3" id="KW-1185">Reference proteome</keyword>
<protein>
    <recommendedName>
        <fullName evidence="1">COMM domain-containing protein</fullName>
    </recommendedName>
</protein>
<dbReference type="OMA" id="FVEFNHK"/>
<dbReference type="GeneTree" id="ENSGT00390000001500"/>
<dbReference type="Pfam" id="PF21672">
    <property type="entry name" value="COMM_HN"/>
    <property type="match status" value="1"/>
</dbReference>
<dbReference type="InterPro" id="IPR037361">
    <property type="entry name" value="COMMD10"/>
</dbReference>
<dbReference type="Pfam" id="PF07258">
    <property type="entry name" value="COMM_domain"/>
    <property type="match status" value="1"/>
</dbReference>
<dbReference type="PANTHER" id="PTHR12333">
    <property type="entry name" value="COMM DOMAIN CONTAINING PROTEIN 10"/>
    <property type="match status" value="1"/>
</dbReference>
<dbReference type="Proteomes" id="UP000007875">
    <property type="component" value="Unassembled WGS sequence"/>
</dbReference>
<evidence type="ECO:0000313" key="3">
    <source>
        <dbReference type="Proteomes" id="UP000007875"/>
    </source>
</evidence>
<dbReference type="PANTHER" id="PTHR12333:SF0">
    <property type="entry name" value="COMM DOMAIN-CONTAINING PROTEIN 10"/>
    <property type="match status" value="1"/>
</dbReference>
<evidence type="ECO:0000259" key="1">
    <source>
        <dbReference type="PROSITE" id="PS51269"/>
    </source>
</evidence>
<dbReference type="eggNOG" id="ENOG502QWQ2">
    <property type="taxonomic scope" value="Eukaryota"/>
</dbReference>
<reference evidence="2" key="2">
    <citation type="submission" date="2025-08" db="UniProtKB">
        <authorList>
            <consortium name="Ensembl"/>
        </authorList>
    </citation>
    <scope>IDENTIFICATION</scope>
</reference>
<dbReference type="AlphaFoldDB" id="H2Z3L1"/>
<reference evidence="2" key="3">
    <citation type="submission" date="2025-09" db="UniProtKB">
        <authorList>
            <consortium name="Ensembl"/>
        </authorList>
    </citation>
    <scope>IDENTIFICATION</scope>
</reference>
<reference evidence="3" key="1">
    <citation type="submission" date="2003-08" db="EMBL/GenBank/DDBJ databases">
        <authorList>
            <person name="Birren B."/>
            <person name="Nusbaum C."/>
            <person name="Abebe A."/>
            <person name="Abouelleil A."/>
            <person name="Adekoya E."/>
            <person name="Ait-zahra M."/>
            <person name="Allen N."/>
            <person name="Allen T."/>
            <person name="An P."/>
            <person name="Anderson M."/>
            <person name="Anderson S."/>
            <person name="Arachchi H."/>
            <person name="Armbruster J."/>
            <person name="Bachantsang P."/>
            <person name="Baldwin J."/>
            <person name="Barry A."/>
            <person name="Bayul T."/>
            <person name="Blitshsteyn B."/>
            <person name="Bloom T."/>
            <person name="Blye J."/>
            <person name="Boguslavskiy L."/>
            <person name="Borowsky M."/>
            <person name="Boukhgalter B."/>
            <person name="Brunache A."/>
            <person name="Butler J."/>
            <person name="Calixte N."/>
            <person name="Calvo S."/>
            <person name="Camarata J."/>
            <person name="Campo K."/>
            <person name="Chang J."/>
            <person name="Cheshatsang Y."/>
            <person name="Citroen M."/>
            <person name="Collymore A."/>
            <person name="Considine T."/>
            <person name="Cook A."/>
            <person name="Cooke P."/>
            <person name="Corum B."/>
            <person name="Cuomo C."/>
            <person name="David R."/>
            <person name="Dawoe T."/>
            <person name="Degray S."/>
            <person name="Dodge S."/>
            <person name="Dooley K."/>
            <person name="Dorje P."/>
            <person name="Dorjee K."/>
            <person name="Dorris L."/>
            <person name="Duffey N."/>
            <person name="Dupes A."/>
            <person name="Elkins T."/>
            <person name="Engels R."/>
            <person name="Erickson J."/>
            <person name="Farina A."/>
            <person name="Faro S."/>
            <person name="Ferreira P."/>
            <person name="Fischer H."/>
            <person name="Fitzgerald M."/>
            <person name="Foley K."/>
            <person name="Gage D."/>
            <person name="Galagan J."/>
            <person name="Gearin G."/>
            <person name="Gnerre S."/>
            <person name="Gnirke A."/>
            <person name="Goyette A."/>
            <person name="Graham J."/>
            <person name="Grandbois E."/>
            <person name="Gyaltsen K."/>
            <person name="Hafez N."/>
            <person name="Hagopian D."/>
            <person name="Hagos B."/>
            <person name="Hall J."/>
            <person name="Hatcher B."/>
            <person name="Heller A."/>
            <person name="Higgins H."/>
            <person name="Honan T."/>
            <person name="Horn A."/>
            <person name="Houde N."/>
            <person name="Hughes L."/>
            <person name="Hulme W."/>
            <person name="Husby E."/>
            <person name="Iliev I."/>
            <person name="Jaffe D."/>
            <person name="Jones C."/>
            <person name="Kamal M."/>
            <person name="Kamat A."/>
            <person name="Kamvysselis M."/>
            <person name="Karlsson E."/>
            <person name="Kells C."/>
            <person name="Kieu A."/>
            <person name="Kisner P."/>
            <person name="Kodira C."/>
            <person name="Kulbokas E."/>
            <person name="Labutti K."/>
            <person name="Lama D."/>
            <person name="Landers T."/>
            <person name="Leger J."/>
            <person name="Levine S."/>
            <person name="Lewis D."/>
            <person name="Lewis T."/>
            <person name="Lindblad-toh K."/>
            <person name="Liu X."/>
            <person name="Lokyitsang T."/>
            <person name="Lokyitsang Y."/>
            <person name="Lucien O."/>
            <person name="Lui A."/>
            <person name="Ma L.J."/>
            <person name="Mabbitt R."/>
            <person name="Macdonald J."/>
            <person name="Maclean C."/>
            <person name="Major J."/>
            <person name="Manning J."/>
            <person name="Marabella R."/>
            <person name="Maru K."/>
            <person name="Matthews C."/>
            <person name="Mauceli E."/>
            <person name="Mccarthy M."/>
            <person name="Mcdonough S."/>
            <person name="Mcghee T."/>
            <person name="Meldrim J."/>
            <person name="Meneus L."/>
            <person name="Mesirov J."/>
            <person name="Mihalev A."/>
            <person name="Mihova T."/>
            <person name="Mikkelsen T."/>
            <person name="Mlenga V."/>
            <person name="Moru K."/>
            <person name="Mozes J."/>
            <person name="Mulrain L."/>
            <person name="Munson G."/>
            <person name="Naylor J."/>
            <person name="Newes C."/>
            <person name="Nguyen C."/>
            <person name="Nguyen N."/>
            <person name="Nguyen T."/>
            <person name="Nicol R."/>
            <person name="Nielsen C."/>
            <person name="Nizzari M."/>
            <person name="Norbu C."/>
            <person name="Norbu N."/>
            <person name="O'donnell P."/>
            <person name="Okoawo O."/>
            <person name="O'leary S."/>
            <person name="Omotosho B."/>
            <person name="O'neill K."/>
            <person name="Osman S."/>
            <person name="Parker S."/>
            <person name="Perrin D."/>
            <person name="Phunkhang P."/>
            <person name="Piqani B."/>
            <person name="Purcell S."/>
            <person name="Rachupka T."/>
            <person name="Ramasamy U."/>
            <person name="Rameau R."/>
            <person name="Ray V."/>
            <person name="Raymond C."/>
            <person name="Retta R."/>
            <person name="Richardson S."/>
            <person name="Rise C."/>
            <person name="Rodriguez J."/>
            <person name="Rogers J."/>
            <person name="Rogov P."/>
            <person name="Rutman M."/>
            <person name="Schupbach R."/>
            <person name="Seaman C."/>
            <person name="Settipalli S."/>
            <person name="Sharpe T."/>
            <person name="Sheridan J."/>
            <person name="Sherpa N."/>
            <person name="Shi J."/>
            <person name="Smirnov S."/>
            <person name="Smith C."/>
            <person name="Sougnez C."/>
            <person name="Spencer B."/>
            <person name="Stalker J."/>
            <person name="Stange-thomann N."/>
            <person name="Stavropoulos S."/>
            <person name="Stetson K."/>
            <person name="Stone C."/>
            <person name="Stone S."/>
            <person name="Stubbs M."/>
            <person name="Talamas J."/>
            <person name="Tchuinga P."/>
            <person name="Tenzing P."/>
            <person name="Tesfaye S."/>
            <person name="Theodore J."/>
            <person name="Thoulutsang Y."/>
            <person name="Topham K."/>
            <person name="Towey S."/>
            <person name="Tsamla T."/>
            <person name="Tsomo N."/>
            <person name="Vallee D."/>
            <person name="Vassiliev H."/>
            <person name="Venkataraman V."/>
            <person name="Vinson J."/>
            <person name="Vo A."/>
            <person name="Wade C."/>
            <person name="Wang S."/>
            <person name="Wangchuk T."/>
            <person name="Wangdi T."/>
            <person name="Whittaker C."/>
            <person name="Wilkinson J."/>
            <person name="Wu Y."/>
            <person name="Wyman D."/>
            <person name="Yadav S."/>
            <person name="Yang S."/>
            <person name="Yang X."/>
            <person name="Yeager S."/>
            <person name="Yee E."/>
            <person name="Young G."/>
            <person name="Zainoun J."/>
            <person name="Zembeck L."/>
            <person name="Zimmer A."/>
            <person name="Zody M."/>
            <person name="Lander E."/>
        </authorList>
    </citation>
    <scope>NUCLEOTIDE SEQUENCE [LARGE SCALE GENOMIC DNA]</scope>
</reference>
<dbReference type="FunCoup" id="H2Z3L1">
    <property type="interactions" value="71"/>
</dbReference>
<sequence>MGERIFTETPRFSKSVQLINGLEIGRFQKLLVRIIQNLHNKHQASFSEDEKTKLVPALELIMSELSLVLETLTFIFQQAAYHAMKPTVLISQLEAVKMVTEKCEVISEVWTTYGRAAVEKLKKHSFAPKQLQSVDWHLNLQLAQDTKSNMKEPNAIFQLNVGSSDDQQINPILLELNHSQLFNLYSKLETIQSQLDSLS</sequence>
<feature type="domain" description="COMM" evidence="1">
    <location>
        <begin position="130"/>
        <end position="199"/>
    </location>
</feature>
<dbReference type="InParanoid" id="H2Z3L1"/>
<dbReference type="STRING" id="51511.ENSCSAVP00000012173"/>
<organism evidence="2 3">
    <name type="scientific">Ciona savignyi</name>
    <name type="common">Pacific transparent sea squirt</name>
    <dbReference type="NCBI Taxonomy" id="51511"/>
    <lineage>
        <taxon>Eukaryota</taxon>
        <taxon>Metazoa</taxon>
        <taxon>Chordata</taxon>
        <taxon>Tunicata</taxon>
        <taxon>Ascidiacea</taxon>
        <taxon>Phlebobranchia</taxon>
        <taxon>Cionidae</taxon>
        <taxon>Ciona</taxon>
    </lineage>
</organism>
<proteinExistence type="predicted"/>
<name>H2Z3L1_CIOSA</name>
<dbReference type="InterPro" id="IPR017920">
    <property type="entry name" value="COMM"/>
</dbReference>